<feature type="compositionally biased region" description="Basic and acidic residues" evidence="1">
    <location>
        <begin position="2382"/>
        <end position="2419"/>
    </location>
</feature>
<dbReference type="CDD" id="cd06503">
    <property type="entry name" value="ATP-synt_Fo_b"/>
    <property type="match status" value="1"/>
</dbReference>
<dbReference type="Pfam" id="PF05860">
    <property type="entry name" value="TPS"/>
    <property type="match status" value="1"/>
</dbReference>
<organism evidence="3 4">
    <name type="scientific">Hydrogenophaga intermedia</name>
    <dbReference type="NCBI Taxonomy" id="65786"/>
    <lineage>
        <taxon>Bacteria</taxon>
        <taxon>Pseudomonadati</taxon>
        <taxon>Pseudomonadota</taxon>
        <taxon>Betaproteobacteria</taxon>
        <taxon>Burkholderiales</taxon>
        <taxon>Comamonadaceae</taxon>
        <taxon>Hydrogenophaga</taxon>
    </lineage>
</organism>
<feature type="domain" description="Filamentous haemagglutinin FhaB/tRNA nuclease CdiA-like TPS" evidence="2">
    <location>
        <begin position="51"/>
        <end position="171"/>
    </location>
</feature>
<feature type="compositionally biased region" description="Basic and acidic residues" evidence="1">
    <location>
        <begin position="2426"/>
        <end position="2448"/>
    </location>
</feature>
<evidence type="ECO:0000313" key="4">
    <source>
        <dbReference type="Proteomes" id="UP000028878"/>
    </source>
</evidence>
<feature type="compositionally biased region" description="Basic and acidic residues" evidence="1">
    <location>
        <begin position="2141"/>
        <end position="2162"/>
    </location>
</feature>
<sequence>MKTIAMKATLKAAFTGAALGMIPVVQVTHAQQQVVDPTAAAGKQSTMAQSLNGTPVQNIAAPNASGLSHNQFSSFNVGTPGLVINNSAVNAVSQIGGAVVANPNLAGGQARLILNEVTSGNRSLLQGAQELLGGRAAYILANPNGITCDGCGFINFPRATLTTGAPQFNNGALTGFGVSGGDVLVGPGGLNATGADFFDIITRSAVLNGQVNARDLSFRLGSNDVDYATLATTARAAGDVPVFSLDSSALGGMYAGRISLIGTEAGVGVRLLGNVAASVSDIDLDVNGQITLKDNVVGAQRNLNIRSTQVASVAGNEIELLNAQVSAGGQVNVQGGDVRLDGGKTVAGTDLAISGRTLESIGGQREAGQNLNLTGSGAITVTGGTVQANRGLAVNGSSLTLNNATLMGEADGVDPTAGSTSVTVGGALDINNSSLFSGNTLNVSAASVDVDAASHANGTKGLRGKGAVGITTAALTNAGLVASDAGLTINGSGTTVTNTGKLFGATGLNITATNLTNRSVVESGAAMTLNVASISNDAANALAEIYAIGNLNITGNNTLSNQSSAAHVAKIVSRDGKLDIDSRSGAVGTQSVQNNGGLLFGGNGVDVEVSREFVNRKSAGRKGYVFANNGDVLIGGINQAAVTAAPQDITVSNIDSDIEARVGNITINASRLYNTTDAAAPTVADGNWTRHYGWFDHDDNPATPSIEAFSNCGTYDDHFDKDVTGKICAVWYDTRSQYLVNPDTSPRSRIIAGNNFNAWIESEALNYISLISAGNNIDIQGTGSFENRAIELRHDRNTLMYRYENGGTSSNPAGECYTDGVFNRCFMEDGLHKKKRFADISPGTLSTYTVGMASTVQARGTININLARVGNHNSGDNGERTGGGFVAPAGTGQTSGNPGGAPGSGIGSLTGSPFFVPSSDPASPFLFETDPRLMSLEGLYGSDLFLKSLGLDPTDYLRVGDPYFEQQLLRQQLLAEAGQLFIADGMAGENEQFKLLMENAVAAKDDLQLRVGVALTKEQIANLQKDIVWMVETEVNGKKALVPQLYLSDATKAKLAEGARFVASNINVKTEGAISNSGAFVASNNIDLKAGTTFTNSQGTLVAANGLSIEATGDILNQSGTISGGNVTLTSTEGSIVNETLKRDVAFGDAGEVTYLGNTASIQSTGKLTLDAKQDIVSRGGDITAGGDATLKAGNDITLTAIERKTFTSEYSSSGADGHSTTTITNTNSTRQVGSGLTVGGNLDATAARDINVEASSVDVAGNGRLDAGRDINVTALAEQTDTTTTTATRSWNSNYEQDTEVKRTTGAASSLNFGGNLAISSGNDTNIKGSQIAVGGDLNVEKIGGDLNVTTFEEKTTVSQTTKTSSFFGGEAKAEAGKNITESKATASATLYSSSKETVDIDSTTHLRSGIAVGGNLNAGGDAIKGDVNITGSNIATGGDLNLAAGGNINILAAEDKTTVNQTSESFSLNVSTSASIDGAEAGIGAQYDESSGSATQTTAQVSGLSAGGNIDINAGGDFTEQGTQVAAGGDIKVEADSITSLAAQNTYTETGESLSVSVGIGVKAETGLGGVVGAFVDDKTNKAGFDMAAASEGLNGLDVPDAGSVKAELSVSVSKTKTSASGNDAVASGFTSGGNTSFKAREGDATFHGTNVEAGGSIDVSADKGSVKILTADSASQSSKSTTDASVTIGVSADGTFSGSGSGSEKTESSSSTTQQAASFKAGKDMNITAKDDVTLVGTNLEAGGTASIEAKEGKIDFLAARDTSSASSDEMNANASFSANVTGKEGSVGGGGGELSTRESSSTGKAGSLSAGNIVLKSKGDITLEGTNVAAADSATIQTEGKLDFKAVESTYSRTAQGQSGQVDLEAGATGGGAKVAGSRTDENEQGTTRTGGSLSAKNLTINAGNGARLEGTQVDVTENASIDTGKGSLVIESAVSTYTKTVDNTAVEVGAKGNAKQGSGQGSFKMEGAYEDTNQVKNQNATLNIGGKADIKAAGGIQIAGANIENVGSVIKAGETNLNGASVGIEQRQDVDQSTKSNVGVSVGVIVPGKKTRKEVSDTVQKVRDSDAANTLKNKVGNATTAISNAADSAKTKLANVGSDAATKAKADSDLAQRVQDRKDTNTATKLTNNTAQADRNATRKNADKRRDAIKAEHDQRVAKAQTQLDAAKAGSAKAADKSKADAQKVADKAKADAQKVADKSKADAQKVADKAKADALKTAEQGKADAKKTADQDVAKAEAKRDTDEAKAKKDREEDQGVVDAKNDQKKALEDRKAIDIAKAAEDAAHKKAIAQLDADERTAKEKADRDAAREQQAIQRDDSLSGTQKADKLKQVADQQAEAREQAAKDHAAAVEAKQKARDDIEKQAAIDAIDPSATDAEKTAQRKAIDDRFKQRETARDDAKKAMEAKAGEDRQAAQAVAKADHDQRKARADADAKLQQDKDNVAAQRQTADDQADRDYLKKTRDIQDKLAQDSVGKTDAEKATLQEQADKDKAQAKADMETAKRDSQLKADTDLATFQREADAKRVKADAERAKAEAERTHDQELADLNKLNPRPADYTERVQAIDQRLTDAKDKADKRVLAQEKDFAATEAERKAQAERTKRDADIDADATLTAKQKEQKKAESEKTFLAEQKTAQAEHDTAKKDMAALLSPAEKAAADAAAAKAEKQGDRVKNPYALSARLKPHLTKARRWKEVVTSFGMDVDRRAAPVEEEEAEAATTVDLLALARQFQAGEQPLAMQLLREPAVQDAAAVTAAVDSLREEARDGLLKALRLEMTGKELGVLTVAQQREALGDLGIELPANLPSTEVTKRFNAYLDDSVAALQPDAAQKAEILKALGKDVKPEKVEEAYTKLLSDGAEKARERAAKMGLSTAQADALAQQFQP</sequence>
<feature type="compositionally biased region" description="Polar residues" evidence="1">
    <location>
        <begin position="1889"/>
        <end position="1899"/>
    </location>
</feature>
<dbReference type="SMART" id="SM00912">
    <property type="entry name" value="Haemagg_act"/>
    <property type="match status" value="1"/>
</dbReference>
<protein>
    <submittedName>
        <fullName evidence="3">Putative hemolysin</fullName>
    </submittedName>
</protein>
<feature type="region of interest" description="Disordered" evidence="1">
    <location>
        <begin position="2102"/>
        <end position="2274"/>
    </location>
</feature>
<feature type="compositionally biased region" description="Basic and acidic residues" evidence="1">
    <location>
        <begin position="2622"/>
        <end position="2635"/>
    </location>
</feature>
<dbReference type="SUPFAM" id="SSF51126">
    <property type="entry name" value="Pectin lyase-like"/>
    <property type="match status" value="1"/>
</dbReference>
<reference evidence="4" key="2">
    <citation type="submission" date="2014-11" db="EMBL/GenBank/DDBJ databases">
        <title>Draft genome sequence of Hydrogenophaga intermedia S1.</title>
        <authorList>
            <person name="Gan H.M."/>
            <person name="Chew T.H."/>
            <person name="Stolz A."/>
        </authorList>
    </citation>
    <scope>NUCLEOTIDE SEQUENCE [LARGE SCALE GENOMIC DNA]</scope>
    <source>
        <strain evidence="4">S1</strain>
    </source>
</reference>
<proteinExistence type="predicted"/>
<feature type="region of interest" description="Disordered" evidence="1">
    <location>
        <begin position="1209"/>
        <end position="1236"/>
    </location>
</feature>
<name>A0A1L1PT10_HYDIT</name>
<feature type="compositionally biased region" description="Basic and acidic residues" evidence="1">
    <location>
        <begin position="2525"/>
        <end position="2550"/>
    </location>
</feature>
<feature type="region of interest" description="Disordered" evidence="1">
    <location>
        <begin position="1693"/>
        <end position="1722"/>
    </location>
</feature>
<feature type="compositionally biased region" description="Basic and acidic residues" evidence="1">
    <location>
        <begin position="2590"/>
        <end position="2612"/>
    </location>
</feature>
<keyword evidence="4" id="KW-1185">Reference proteome</keyword>
<dbReference type="Proteomes" id="UP000028878">
    <property type="component" value="Unassembled WGS sequence"/>
</dbReference>
<gene>
    <name evidence="3" type="ORF">BN948_02156</name>
</gene>
<feature type="compositionally biased region" description="Basic and acidic residues" evidence="1">
    <location>
        <begin position="2671"/>
        <end position="2680"/>
    </location>
</feature>
<dbReference type="InterPro" id="IPR012334">
    <property type="entry name" value="Pectin_lyas_fold"/>
</dbReference>
<dbReference type="Pfam" id="PF05594">
    <property type="entry name" value="Fil_haemagg"/>
    <property type="match status" value="1"/>
</dbReference>
<feature type="compositionally biased region" description="Gly residues" evidence="1">
    <location>
        <begin position="897"/>
        <end position="907"/>
    </location>
</feature>
<feature type="region of interest" description="Disordered" evidence="1">
    <location>
        <begin position="875"/>
        <end position="907"/>
    </location>
</feature>
<dbReference type="InterPro" id="IPR008638">
    <property type="entry name" value="FhaB/CdiA-like_TPS"/>
</dbReference>
<dbReference type="EMBL" id="CCAE010000014">
    <property type="protein sequence ID" value="CDN87731.1"/>
    <property type="molecule type" value="Genomic_DNA"/>
</dbReference>
<feature type="compositionally biased region" description="Polar residues" evidence="1">
    <location>
        <begin position="1856"/>
        <end position="1865"/>
    </location>
</feature>
<feature type="compositionally biased region" description="Low complexity" evidence="1">
    <location>
        <begin position="2654"/>
        <end position="2670"/>
    </location>
</feature>
<feature type="compositionally biased region" description="Basic and acidic residues" evidence="1">
    <location>
        <begin position="2179"/>
        <end position="2274"/>
    </location>
</feature>
<dbReference type="RefSeq" id="WP_035621623.1">
    <property type="nucleotide sequence ID" value="NZ_CCAE010000014.1"/>
</dbReference>
<feature type="compositionally biased region" description="Low complexity" evidence="1">
    <location>
        <begin position="2126"/>
        <end position="2138"/>
    </location>
</feature>
<feature type="region of interest" description="Disordered" evidence="1">
    <location>
        <begin position="1856"/>
        <end position="1899"/>
    </location>
</feature>
<evidence type="ECO:0000259" key="2">
    <source>
        <dbReference type="SMART" id="SM00912"/>
    </source>
</evidence>
<reference evidence="4" key="1">
    <citation type="submission" date="2014-02" db="EMBL/GenBank/DDBJ databases">
        <authorList>
            <person name="Gan H."/>
        </authorList>
    </citation>
    <scope>NUCLEOTIDE SEQUENCE [LARGE SCALE GENOMIC DNA]</scope>
    <source>
        <strain evidence="4">S1</strain>
    </source>
</reference>
<dbReference type="InterPro" id="IPR025157">
    <property type="entry name" value="Hemagglutinin_rpt"/>
</dbReference>
<feature type="region of interest" description="Disordered" evidence="1">
    <location>
        <begin position="1786"/>
        <end position="1811"/>
    </location>
</feature>
<evidence type="ECO:0000256" key="1">
    <source>
        <dbReference type="SAM" id="MobiDB-lite"/>
    </source>
</evidence>
<dbReference type="NCBIfam" id="TIGR01901">
    <property type="entry name" value="adhes_NPXG"/>
    <property type="match status" value="1"/>
</dbReference>
<evidence type="ECO:0000313" key="3">
    <source>
        <dbReference type="EMBL" id="CDN87731.1"/>
    </source>
</evidence>
<feature type="compositionally biased region" description="Low complexity" evidence="1">
    <location>
        <begin position="1220"/>
        <end position="1230"/>
    </location>
</feature>
<dbReference type="InterPro" id="IPR008619">
    <property type="entry name" value="Filamentous_hemagglutn_rpt"/>
</dbReference>
<accession>A0A1L1PT10</accession>
<feature type="compositionally biased region" description="Basic and acidic residues" evidence="1">
    <location>
        <begin position="2107"/>
        <end position="2125"/>
    </location>
</feature>
<feature type="compositionally biased region" description="Basic and acidic residues" evidence="1">
    <location>
        <begin position="2455"/>
        <end position="2518"/>
    </location>
</feature>
<dbReference type="GO" id="GO:0003824">
    <property type="term" value="F:catalytic activity"/>
    <property type="evidence" value="ECO:0007669"/>
    <property type="project" value="UniProtKB-ARBA"/>
</dbReference>
<dbReference type="InterPro" id="IPR011050">
    <property type="entry name" value="Pectin_lyase_fold/virulence"/>
</dbReference>
<dbReference type="Gene3D" id="2.160.20.10">
    <property type="entry name" value="Single-stranded right-handed beta-helix, Pectin lyase-like"/>
    <property type="match status" value="1"/>
</dbReference>
<feature type="compositionally biased region" description="Basic and acidic residues" evidence="1">
    <location>
        <begin position="2643"/>
        <end position="2653"/>
    </location>
</feature>
<dbReference type="Pfam" id="PF13332">
    <property type="entry name" value="Fil_haemagg_2"/>
    <property type="match status" value="6"/>
</dbReference>
<feature type="compositionally biased region" description="Low complexity" evidence="1">
    <location>
        <begin position="1711"/>
        <end position="1722"/>
    </location>
</feature>
<feature type="compositionally biased region" description="Basic and acidic residues" evidence="1">
    <location>
        <begin position="2300"/>
        <end position="2371"/>
    </location>
</feature>
<feature type="region of interest" description="Disordered" evidence="1">
    <location>
        <begin position="2590"/>
        <end position="2683"/>
    </location>
</feature>
<feature type="region of interest" description="Disordered" evidence="1">
    <location>
        <begin position="2298"/>
        <end position="2563"/>
    </location>
</feature>